<reference evidence="7 8" key="1">
    <citation type="submission" date="2015-01" db="EMBL/GenBank/DDBJ databases">
        <title>The Genome Sequence of Exophiala xenobiotica CBS118157.</title>
        <authorList>
            <consortium name="The Broad Institute Genomics Platform"/>
            <person name="Cuomo C."/>
            <person name="de Hoog S."/>
            <person name="Gorbushina A."/>
            <person name="Stielow B."/>
            <person name="Teixiera M."/>
            <person name="Abouelleil A."/>
            <person name="Chapman S.B."/>
            <person name="Priest M."/>
            <person name="Young S.K."/>
            <person name="Wortman J."/>
            <person name="Nusbaum C."/>
            <person name="Birren B."/>
        </authorList>
    </citation>
    <scope>NUCLEOTIDE SEQUENCE [LARGE SCALE GENOMIC DNA]</scope>
    <source>
        <strain evidence="7 8">CBS 118157</strain>
    </source>
</reference>
<dbReference type="EC" id="3.1.1.-" evidence="5"/>
<keyword evidence="3" id="KW-1015">Disulfide bond</keyword>
<dbReference type="Proteomes" id="UP000054342">
    <property type="component" value="Unassembled WGS sequence"/>
</dbReference>
<organism evidence="7 8">
    <name type="scientific">Exophiala xenobiotica</name>
    <dbReference type="NCBI Taxonomy" id="348802"/>
    <lineage>
        <taxon>Eukaryota</taxon>
        <taxon>Fungi</taxon>
        <taxon>Dikarya</taxon>
        <taxon>Ascomycota</taxon>
        <taxon>Pezizomycotina</taxon>
        <taxon>Eurotiomycetes</taxon>
        <taxon>Chaetothyriomycetidae</taxon>
        <taxon>Chaetothyriales</taxon>
        <taxon>Herpotrichiellaceae</taxon>
        <taxon>Exophiala</taxon>
    </lineage>
</organism>
<dbReference type="InterPro" id="IPR029058">
    <property type="entry name" value="AB_hydrolase_fold"/>
</dbReference>
<evidence type="ECO:0000256" key="1">
    <source>
        <dbReference type="ARBA" id="ARBA00005964"/>
    </source>
</evidence>
<dbReference type="PANTHER" id="PTHR43918:SF4">
    <property type="entry name" value="CARBOXYLIC ESTER HYDROLASE"/>
    <property type="match status" value="1"/>
</dbReference>
<dbReference type="Pfam" id="PF00135">
    <property type="entry name" value="COesterase"/>
    <property type="match status" value="1"/>
</dbReference>
<dbReference type="RefSeq" id="XP_013310091.1">
    <property type="nucleotide sequence ID" value="XM_013454637.1"/>
</dbReference>
<sequence length="526" mass="55938">MKSTVGLLAVVAACLFSVGDAVVLTASAAPTVTIDSGVVVGVSTSPAGASATVNKYLGIPFAASPVRFAPAVRPTPWKKPFQATKYGPACFQQFNYPEASRNASIAWFDTPPPPAGESEDCLNVNVYVPGLPGKNKTVMAWIYGGSLRIGANSLPDYDGSYFAANQDVIIVTLNYRTNVFGFPNTAEIPFTERNLGFLDQRFALDWIQRNIGAFGGDAKKVTIFGESAGAGSVDVLVTSFAKNPPFRAAIMESGQATSYVNTTNAPTAWLALAAALNCTTTHPDSNLTCIRNQTASTLKNIIEHQALIFRPVTDNVTVLRYPENARLNRSAANVPIMAGTNANEATLFVVGQTNASAYLSALLPYQPAINNAILASYPGSSADQVPEIVTDFTFQCPVGILTNDSQTAGLPTWRYYYNASFPNINLTGLPDAGVFHSSEIKLVYGTYSRVGATEEEKALSHYIQMAWADFAKHPQAGPGWAQVPAVAELGSNGMLKTMTTAADLDSRCGFYLDAYKAAGIAPTIKS</sequence>
<proteinExistence type="inferred from homology"/>
<dbReference type="PROSITE" id="PS00122">
    <property type="entry name" value="CARBOXYLESTERASE_B_1"/>
    <property type="match status" value="1"/>
</dbReference>
<dbReference type="EMBL" id="KN847323">
    <property type="protein sequence ID" value="KIW49507.1"/>
    <property type="molecule type" value="Genomic_DNA"/>
</dbReference>
<dbReference type="InterPro" id="IPR002018">
    <property type="entry name" value="CarbesteraseB"/>
</dbReference>
<accession>A0A0D2CI86</accession>
<dbReference type="Gene3D" id="3.40.50.1820">
    <property type="entry name" value="alpha/beta hydrolase"/>
    <property type="match status" value="1"/>
</dbReference>
<dbReference type="SUPFAM" id="SSF53474">
    <property type="entry name" value="alpha/beta-Hydrolases"/>
    <property type="match status" value="1"/>
</dbReference>
<gene>
    <name evidence="7" type="ORF">PV05_11181</name>
</gene>
<comment type="similarity">
    <text evidence="1 5">Belongs to the type-B carboxylesterase/lipase family.</text>
</comment>
<evidence type="ECO:0000256" key="4">
    <source>
        <dbReference type="PIRSR" id="PIRSR600997-1"/>
    </source>
</evidence>
<feature type="signal peptide" evidence="5">
    <location>
        <begin position="1"/>
        <end position="21"/>
    </location>
</feature>
<dbReference type="STRING" id="348802.A0A0D2CI86"/>
<evidence type="ECO:0000256" key="3">
    <source>
        <dbReference type="ARBA" id="ARBA00023157"/>
    </source>
</evidence>
<dbReference type="InterPro" id="IPR000997">
    <property type="entry name" value="Cholinesterase"/>
</dbReference>
<feature type="active site" description="Acyl-ester intermediate" evidence="4">
    <location>
        <position position="227"/>
    </location>
</feature>
<feature type="chain" id="PRO_5005112423" description="Carboxylic ester hydrolase" evidence="5">
    <location>
        <begin position="22"/>
        <end position="526"/>
    </location>
</feature>
<dbReference type="InterPro" id="IPR050654">
    <property type="entry name" value="AChE-related_enzymes"/>
</dbReference>
<dbReference type="PRINTS" id="PR00878">
    <property type="entry name" value="CHOLNESTRASE"/>
</dbReference>
<dbReference type="AlphaFoldDB" id="A0A0D2CI86"/>
<evidence type="ECO:0000256" key="5">
    <source>
        <dbReference type="RuleBase" id="RU361235"/>
    </source>
</evidence>
<dbReference type="GO" id="GO:0004104">
    <property type="term" value="F:cholinesterase activity"/>
    <property type="evidence" value="ECO:0007669"/>
    <property type="project" value="InterPro"/>
</dbReference>
<evidence type="ECO:0000256" key="2">
    <source>
        <dbReference type="ARBA" id="ARBA00022801"/>
    </source>
</evidence>
<feature type="active site" description="Charge relay system" evidence="4">
    <location>
        <position position="344"/>
    </location>
</feature>
<feature type="active site" description="Charge relay system" evidence="4">
    <location>
        <position position="436"/>
    </location>
</feature>
<protein>
    <recommendedName>
        <fullName evidence="5">Carboxylic ester hydrolase</fullName>
        <ecNumber evidence="5">3.1.1.-</ecNumber>
    </recommendedName>
</protein>
<dbReference type="ESTHER" id="9euro-a0a0d2ci86">
    <property type="family name" value="Fungal_carboxylesterase_lipase"/>
</dbReference>
<keyword evidence="2 5" id="KW-0378">Hydrolase</keyword>
<dbReference type="PANTHER" id="PTHR43918">
    <property type="entry name" value="ACETYLCHOLINESTERASE"/>
    <property type="match status" value="1"/>
</dbReference>
<dbReference type="HOGENOM" id="CLU_006586_15_0_1"/>
<evidence type="ECO:0000259" key="6">
    <source>
        <dbReference type="Pfam" id="PF00135"/>
    </source>
</evidence>
<keyword evidence="8" id="KW-1185">Reference proteome</keyword>
<dbReference type="OrthoDB" id="408631at2759"/>
<name>A0A0D2CI86_9EURO</name>
<keyword evidence="5" id="KW-0732">Signal</keyword>
<evidence type="ECO:0000313" key="7">
    <source>
        <dbReference type="EMBL" id="KIW49507.1"/>
    </source>
</evidence>
<dbReference type="InterPro" id="IPR019826">
    <property type="entry name" value="Carboxylesterase_B_AS"/>
</dbReference>
<feature type="domain" description="Carboxylesterase type B" evidence="6">
    <location>
        <begin position="29"/>
        <end position="473"/>
    </location>
</feature>
<dbReference type="GeneID" id="25333089"/>
<evidence type="ECO:0000313" key="8">
    <source>
        <dbReference type="Proteomes" id="UP000054342"/>
    </source>
</evidence>